<dbReference type="GO" id="GO:0043709">
    <property type="term" value="P:cell adhesion involved in single-species biofilm formation"/>
    <property type="evidence" value="ECO:0007669"/>
    <property type="project" value="TreeGrafter"/>
</dbReference>
<gene>
    <name evidence="10" type="ORF">DM194_20720</name>
</gene>
<dbReference type="PROSITE" id="PS50887">
    <property type="entry name" value="GGDEF"/>
    <property type="match status" value="1"/>
</dbReference>
<dbReference type="Pfam" id="PF07694">
    <property type="entry name" value="5TM-5TMR_LYT"/>
    <property type="match status" value="1"/>
</dbReference>
<dbReference type="SUPFAM" id="SSF55073">
    <property type="entry name" value="Nucleotide cyclase"/>
    <property type="match status" value="1"/>
</dbReference>
<dbReference type="GO" id="GO:1902201">
    <property type="term" value="P:negative regulation of bacterial-type flagellum-dependent cell motility"/>
    <property type="evidence" value="ECO:0007669"/>
    <property type="project" value="TreeGrafter"/>
</dbReference>
<dbReference type="Proteomes" id="UP000249605">
    <property type="component" value="Plasmid unnamed2"/>
</dbReference>
<reference evidence="10 11" key="1">
    <citation type="submission" date="2018-06" db="EMBL/GenBank/DDBJ databases">
        <title>Complete genome sequencing of Azospirillum sp. M2T2B2.</title>
        <authorList>
            <person name="Heo J."/>
            <person name="Kim S.-J."/>
            <person name="Kwon S.-W."/>
            <person name="Anandham R."/>
        </authorList>
    </citation>
    <scope>NUCLEOTIDE SEQUENCE [LARGE SCALE GENOMIC DNA]</scope>
    <source>
        <strain evidence="10 11">M2T2B2</strain>
        <plasmid evidence="10 11">unnamed2</plasmid>
    </source>
</reference>
<protein>
    <recommendedName>
        <fullName evidence="2">diguanylate cyclase</fullName>
        <ecNumber evidence="2">2.7.7.65</ecNumber>
    </recommendedName>
</protein>
<dbReference type="Pfam" id="PF00990">
    <property type="entry name" value="GGDEF"/>
    <property type="match status" value="1"/>
</dbReference>
<dbReference type="KEGG" id="azm:DM194_20720"/>
<keyword evidence="11" id="KW-1185">Reference proteome</keyword>
<dbReference type="AlphaFoldDB" id="A0A2U9SDS6"/>
<dbReference type="GO" id="GO:0000155">
    <property type="term" value="F:phosphorelay sensor kinase activity"/>
    <property type="evidence" value="ECO:0007669"/>
    <property type="project" value="InterPro"/>
</dbReference>
<dbReference type="PANTHER" id="PTHR45138:SF9">
    <property type="entry name" value="DIGUANYLATE CYCLASE DGCM-RELATED"/>
    <property type="match status" value="1"/>
</dbReference>
<evidence type="ECO:0000256" key="6">
    <source>
        <dbReference type="ARBA" id="ARBA00023136"/>
    </source>
</evidence>
<dbReference type="InterPro" id="IPR000160">
    <property type="entry name" value="GGDEF_dom"/>
</dbReference>
<dbReference type="OrthoDB" id="9759607at2"/>
<dbReference type="InterPro" id="IPR050469">
    <property type="entry name" value="Diguanylate_Cyclase"/>
</dbReference>
<evidence type="ECO:0000259" key="9">
    <source>
        <dbReference type="PROSITE" id="PS50887"/>
    </source>
</evidence>
<dbReference type="SMART" id="SM00267">
    <property type="entry name" value="GGDEF"/>
    <property type="match status" value="1"/>
</dbReference>
<feature type="transmembrane region" description="Helical" evidence="8">
    <location>
        <begin position="67"/>
        <end position="92"/>
    </location>
</feature>
<feature type="domain" description="GGDEF" evidence="9">
    <location>
        <begin position="225"/>
        <end position="358"/>
    </location>
</feature>
<comment type="subcellular location">
    <subcellularLocation>
        <location evidence="1">Cell membrane</location>
        <topology evidence="1">Multi-pass membrane protein</topology>
    </subcellularLocation>
</comment>
<evidence type="ECO:0000256" key="4">
    <source>
        <dbReference type="ARBA" id="ARBA00022692"/>
    </source>
</evidence>
<dbReference type="NCBIfam" id="TIGR00254">
    <property type="entry name" value="GGDEF"/>
    <property type="match status" value="1"/>
</dbReference>
<evidence type="ECO:0000256" key="8">
    <source>
        <dbReference type="SAM" id="Phobius"/>
    </source>
</evidence>
<evidence type="ECO:0000256" key="5">
    <source>
        <dbReference type="ARBA" id="ARBA00022989"/>
    </source>
</evidence>
<dbReference type="InterPro" id="IPR029787">
    <property type="entry name" value="Nucleotide_cyclase"/>
</dbReference>
<feature type="transmembrane region" description="Helical" evidence="8">
    <location>
        <begin position="98"/>
        <end position="118"/>
    </location>
</feature>
<keyword evidence="10" id="KW-0614">Plasmid</keyword>
<dbReference type="PANTHER" id="PTHR45138">
    <property type="entry name" value="REGULATORY COMPONENTS OF SENSORY TRANSDUCTION SYSTEM"/>
    <property type="match status" value="1"/>
</dbReference>
<sequence length="368" mass="38435">MTALAGGVGLLALMTLAYGTVLCRLGERPLLRRIGLGLMFGAGGVAAMLQSVPVAPGVYLDVKAVPVALAAPFGGTLAAFLAAGIVATGRIAVGGAGMLPGVTGILLSGAAGLLMARLVPSVEWRGARPLFLLAPLSALNTLGIFALPWGEALPAFTHGGLPVALFTVAGILMLGTMLARERRRVDTERVLRDAALSDPLTGLANRRAFFGAIDREVAGALRRDAPMSLLLLDIDHFKEVNDARGHDAGDAVLVALSRVLRHGVRQSDLVARFGGEEFAILLPCTSLEGAFLLAERLRCAVRECRVEHDGALLHVTVSIGVSALSADAGRPDTLIKAADMALYRAKSHGRDRVCRDRALCQPEAVPVT</sequence>
<comment type="catalytic activity">
    <reaction evidence="7">
        <text>2 GTP = 3',3'-c-di-GMP + 2 diphosphate</text>
        <dbReference type="Rhea" id="RHEA:24898"/>
        <dbReference type="ChEBI" id="CHEBI:33019"/>
        <dbReference type="ChEBI" id="CHEBI:37565"/>
        <dbReference type="ChEBI" id="CHEBI:58805"/>
        <dbReference type="EC" id="2.7.7.65"/>
    </reaction>
</comment>
<dbReference type="FunFam" id="3.30.70.270:FF:000001">
    <property type="entry name" value="Diguanylate cyclase domain protein"/>
    <property type="match status" value="1"/>
</dbReference>
<dbReference type="GO" id="GO:0005886">
    <property type="term" value="C:plasma membrane"/>
    <property type="evidence" value="ECO:0007669"/>
    <property type="project" value="UniProtKB-SubCell"/>
</dbReference>
<accession>A0A2U9SDS6</accession>
<dbReference type="Gene3D" id="3.30.70.270">
    <property type="match status" value="1"/>
</dbReference>
<proteinExistence type="predicted"/>
<keyword evidence="3" id="KW-1003">Cell membrane</keyword>
<keyword evidence="5 8" id="KW-1133">Transmembrane helix</keyword>
<dbReference type="CDD" id="cd01949">
    <property type="entry name" value="GGDEF"/>
    <property type="match status" value="1"/>
</dbReference>
<evidence type="ECO:0000313" key="10">
    <source>
        <dbReference type="EMBL" id="AWU97003.1"/>
    </source>
</evidence>
<dbReference type="InterPro" id="IPR043128">
    <property type="entry name" value="Rev_trsase/Diguanyl_cyclase"/>
</dbReference>
<geneLocation type="plasmid" evidence="10 11">
    <name>unnamed2</name>
</geneLocation>
<organism evidence="10 11">
    <name type="scientific">Azospirillum ramasamyi</name>
    <dbReference type="NCBI Taxonomy" id="682998"/>
    <lineage>
        <taxon>Bacteria</taxon>
        <taxon>Pseudomonadati</taxon>
        <taxon>Pseudomonadota</taxon>
        <taxon>Alphaproteobacteria</taxon>
        <taxon>Rhodospirillales</taxon>
        <taxon>Azospirillaceae</taxon>
        <taxon>Azospirillum</taxon>
    </lineage>
</organism>
<evidence type="ECO:0000256" key="2">
    <source>
        <dbReference type="ARBA" id="ARBA00012528"/>
    </source>
</evidence>
<evidence type="ECO:0000313" key="11">
    <source>
        <dbReference type="Proteomes" id="UP000249605"/>
    </source>
</evidence>
<feature type="transmembrane region" description="Helical" evidence="8">
    <location>
        <begin position="130"/>
        <end position="149"/>
    </location>
</feature>
<dbReference type="GO" id="GO:0071555">
    <property type="term" value="P:cell wall organization"/>
    <property type="evidence" value="ECO:0007669"/>
    <property type="project" value="InterPro"/>
</dbReference>
<name>A0A2U9SDS6_9PROT</name>
<dbReference type="EMBL" id="CP029832">
    <property type="protein sequence ID" value="AWU97003.1"/>
    <property type="molecule type" value="Genomic_DNA"/>
</dbReference>
<dbReference type="GO" id="GO:0052621">
    <property type="term" value="F:diguanylate cyclase activity"/>
    <property type="evidence" value="ECO:0007669"/>
    <property type="project" value="UniProtKB-EC"/>
</dbReference>
<keyword evidence="6 8" id="KW-0472">Membrane</keyword>
<feature type="transmembrane region" description="Helical" evidence="8">
    <location>
        <begin position="161"/>
        <end position="179"/>
    </location>
</feature>
<evidence type="ECO:0000256" key="3">
    <source>
        <dbReference type="ARBA" id="ARBA00022475"/>
    </source>
</evidence>
<dbReference type="EC" id="2.7.7.65" evidence="2"/>
<feature type="transmembrane region" description="Helical" evidence="8">
    <location>
        <begin position="35"/>
        <end position="55"/>
    </location>
</feature>
<dbReference type="InterPro" id="IPR011620">
    <property type="entry name" value="Sig_transdc_His_kinase_LytS_TM"/>
</dbReference>
<evidence type="ECO:0000256" key="7">
    <source>
        <dbReference type="ARBA" id="ARBA00034247"/>
    </source>
</evidence>
<evidence type="ECO:0000256" key="1">
    <source>
        <dbReference type="ARBA" id="ARBA00004651"/>
    </source>
</evidence>
<keyword evidence="4 8" id="KW-0812">Transmembrane</keyword>